<evidence type="ECO:0000313" key="1">
    <source>
        <dbReference type="EMBL" id="MDT7829271.1"/>
    </source>
</evidence>
<dbReference type="EMBL" id="JAVTTP010000001">
    <property type="protein sequence ID" value="MDT7829271.1"/>
    <property type="molecule type" value="Genomic_DNA"/>
</dbReference>
<name>A0ABU3L6A1_9FLAO</name>
<accession>A0ABU3L6A1</accession>
<keyword evidence="2" id="KW-1185">Reference proteome</keyword>
<evidence type="ECO:0000313" key="2">
    <source>
        <dbReference type="Proteomes" id="UP001250656"/>
    </source>
</evidence>
<dbReference type="RefSeq" id="WP_314015098.1">
    <property type="nucleotide sequence ID" value="NZ_JAVTTP010000001.1"/>
</dbReference>
<comment type="caution">
    <text evidence="1">The sequence shown here is derived from an EMBL/GenBank/DDBJ whole genome shotgun (WGS) entry which is preliminary data.</text>
</comment>
<dbReference type="Proteomes" id="UP001250656">
    <property type="component" value="Unassembled WGS sequence"/>
</dbReference>
<protein>
    <submittedName>
        <fullName evidence="1">Uncharacterized protein</fullName>
    </submittedName>
</protein>
<organism evidence="1 2">
    <name type="scientific">Pricia mediterranea</name>
    <dbReference type="NCBI Taxonomy" id="3076079"/>
    <lineage>
        <taxon>Bacteria</taxon>
        <taxon>Pseudomonadati</taxon>
        <taxon>Bacteroidota</taxon>
        <taxon>Flavobacteriia</taxon>
        <taxon>Flavobacteriales</taxon>
        <taxon>Flavobacteriaceae</taxon>
        <taxon>Pricia</taxon>
    </lineage>
</organism>
<proteinExistence type="predicted"/>
<sequence>MLTSARTLAQQFGISFTEDFDVLEDQLVRGQKNNNEFFDNISEYPVFFSCELLSETLICLPPTSDQREREEGTLRLRSSLVEPVMNCFQKS</sequence>
<reference evidence="1 2" key="1">
    <citation type="submission" date="2023-09" db="EMBL/GenBank/DDBJ databases">
        <title>Novel taxa isolated from Blanes Bay.</title>
        <authorList>
            <person name="Rey-Velasco X."/>
            <person name="Lucena T."/>
        </authorList>
    </citation>
    <scope>NUCLEOTIDE SEQUENCE [LARGE SCALE GENOMIC DNA]</scope>
    <source>
        <strain evidence="1 2">S334</strain>
    </source>
</reference>
<gene>
    <name evidence="1" type="ORF">RQM65_11390</name>
</gene>